<dbReference type="EMBL" id="JAQQWP010000004">
    <property type="protein sequence ID" value="KAK8121322.1"/>
    <property type="molecule type" value="Genomic_DNA"/>
</dbReference>
<dbReference type="Proteomes" id="UP001392437">
    <property type="component" value="Unassembled WGS sequence"/>
</dbReference>
<reference evidence="3 4" key="1">
    <citation type="submission" date="2023-01" db="EMBL/GenBank/DDBJ databases">
        <title>Analysis of 21 Apiospora genomes using comparative genomics revels a genus with tremendous synthesis potential of carbohydrate active enzymes and secondary metabolites.</title>
        <authorList>
            <person name="Sorensen T."/>
        </authorList>
    </citation>
    <scope>NUCLEOTIDE SEQUENCE [LARGE SCALE GENOMIC DNA]</scope>
    <source>
        <strain evidence="3 4">CBS 117206</strain>
    </source>
</reference>
<accession>A0AAW0R278</accession>
<keyword evidence="4" id="KW-1185">Reference proteome</keyword>
<comment type="subunit">
    <text evidence="1">Component of the NuA4 histone acetyltransferase complex.</text>
</comment>
<proteinExistence type="predicted"/>
<name>A0AAW0R278_9PEZI</name>
<dbReference type="Gene3D" id="2.40.50.40">
    <property type="match status" value="1"/>
</dbReference>
<dbReference type="InterPro" id="IPR016197">
    <property type="entry name" value="Chromo-like_dom_sf"/>
</dbReference>
<feature type="region of interest" description="Disordered" evidence="2">
    <location>
        <begin position="260"/>
        <end position="367"/>
    </location>
</feature>
<feature type="compositionally biased region" description="Polar residues" evidence="2">
    <location>
        <begin position="90"/>
        <end position="100"/>
    </location>
</feature>
<evidence type="ECO:0000313" key="4">
    <source>
        <dbReference type="Proteomes" id="UP001392437"/>
    </source>
</evidence>
<evidence type="ECO:0000256" key="2">
    <source>
        <dbReference type="SAM" id="MobiDB-lite"/>
    </source>
</evidence>
<gene>
    <name evidence="3" type="ORF">PG999_005442</name>
</gene>
<feature type="compositionally biased region" description="Polar residues" evidence="2">
    <location>
        <begin position="334"/>
        <end position="362"/>
    </location>
</feature>
<dbReference type="AlphaFoldDB" id="A0AAW0R278"/>
<organism evidence="3 4">
    <name type="scientific">Apiospora kogelbergensis</name>
    <dbReference type="NCBI Taxonomy" id="1337665"/>
    <lineage>
        <taxon>Eukaryota</taxon>
        <taxon>Fungi</taxon>
        <taxon>Dikarya</taxon>
        <taxon>Ascomycota</taxon>
        <taxon>Pezizomycotina</taxon>
        <taxon>Sordariomycetes</taxon>
        <taxon>Xylariomycetidae</taxon>
        <taxon>Amphisphaeriales</taxon>
        <taxon>Apiosporaceae</taxon>
        <taxon>Apiospora</taxon>
    </lineage>
</organism>
<evidence type="ECO:0000313" key="3">
    <source>
        <dbReference type="EMBL" id="KAK8121322.1"/>
    </source>
</evidence>
<protein>
    <recommendedName>
        <fullName evidence="5">Chromo domain-containing protein</fullName>
    </recommendedName>
</protein>
<evidence type="ECO:0000256" key="1">
    <source>
        <dbReference type="ARBA" id="ARBA00011353"/>
    </source>
</evidence>
<dbReference type="SUPFAM" id="SSF54160">
    <property type="entry name" value="Chromo domain-like"/>
    <property type="match status" value="1"/>
</dbReference>
<feature type="compositionally biased region" description="Polar residues" evidence="2">
    <location>
        <begin position="46"/>
        <end position="72"/>
    </location>
</feature>
<sequence length="561" mass="61207">MLQLENQPYLHSAPSQQKSPSHLRVSSMPLSATPQIDKEPGGASRIASNHSAKLIPSSNANYMTKSFSTQRGAHSEQPIMIDDDEPPSLTPKSFDSSGSRQRIAKNATDGGQTASRGVSAALFAPSRPNGQPIGPEHISFIRTPSTKAVQTMASDVQRPSTAQSSPALVKSTAALEPGRLKTLREQLAAQPWIKAAAERRKARESVAPSMANRPEDSALGKPHQPVLPPRHALSGTSTAGHASHTLEKAASYPILHIDNTTVTSKPKPTPDGISFVSNDLAAVNPKRKEREQEIPAVSTSISKPDAQETHPIRITTPAEEGVEEPPAPKRQRRGSFSTMSPPSSNRPVETSHSVATLPTSAAPSEPSMLATRASASYEEVPISDGILKLVKMNGRLTYQLQFTQGIHSCEHVATADEFSNQPLGLSRKLEEARAIGQDQKDNDKIGEVHHLIARWRTRGHTDYLLEWTDESRDWVARADINKELVSKFDADYRGIDQGVKILGTRGKGAKQQYRLQWEKRPAKETCWVPKKLISKRLLQEYEEAQAATAKELPPRPPGLDL</sequence>
<feature type="region of interest" description="Disordered" evidence="2">
    <location>
        <begin position="199"/>
        <end position="242"/>
    </location>
</feature>
<evidence type="ECO:0008006" key="5">
    <source>
        <dbReference type="Google" id="ProtNLM"/>
    </source>
</evidence>
<comment type="caution">
    <text evidence="3">The sequence shown here is derived from an EMBL/GenBank/DDBJ whole genome shotgun (WGS) entry which is preliminary data.</text>
</comment>
<feature type="region of interest" description="Disordered" evidence="2">
    <location>
        <begin position="1"/>
        <end position="118"/>
    </location>
</feature>